<dbReference type="EMBL" id="QZFU01000010">
    <property type="protein sequence ID" value="RJO79212.1"/>
    <property type="molecule type" value="Genomic_DNA"/>
</dbReference>
<reference evidence="1 2" key="1">
    <citation type="submission" date="2018-09" db="EMBL/GenBank/DDBJ databases">
        <title>YIM PH21274 draft genome.</title>
        <authorList>
            <person name="Miao C."/>
        </authorList>
    </citation>
    <scope>NUCLEOTIDE SEQUENCE [LARGE SCALE GENOMIC DNA]</scope>
    <source>
        <strain evidence="1 2">YIM PH 21724</strain>
    </source>
</reference>
<gene>
    <name evidence="1" type="ORF">D5S18_02410</name>
</gene>
<keyword evidence="2" id="KW-1185">Reference proteome</keyword>
<organism evidence="1 2">
    <name type="scientific">Nocardia panacis</name>
    <dbReference type="NCBI Taxonomy" id="2340916"/>
    <lineage>
        <taxon>Bacteria</taxon>
        <taxon>Bacillati</taxon>
        <taxon>Actinomycetota</taxon>
        <taxon>Actinomycetes</taxon>
        <taxon>Mycobacteriales</taxon>
        <taxon>Nocardiaceae</taxon>
        <taxon>Nocardia</taxon>
    </lineage>
</organism>
<dbReference type="Proteomes" id="UP000266677">
    <property type="component" value="Unassembled WGS sequence"/>
</dbReference>
<comment type="caution">
    <text evidence="1">The sequence shown here is derived from an EMBL/GenBank/DDBJ whole genome shotgun (WGS) entry which is preliminary data.</text>
</comment>
<protein>
    <submittedName>
        <fullName evidence="1">Uncharacterized protein</fullName>
    </submittedName>
</protein>
<evidence type="ECO:0000313" key="1">
    <source>
        <dbReference type="EMBL" id="RJO79212.1"/>
    </source>
</evidence>
<name>A0A3A4KP37_9NOCA</name>
<accession>A0A3A4KP37</accession>
<evidence type="ECO:0000313" key="2">
    <source>
        <dbReference type="Proteomes" id="UP000266677"/>
    </source>
</evidence>
<dbReference type="AlphaFoldDB" id="A0A3A4KP37"/>
<proteinExistence type="predicted"/>
<sequence length="108" mass="12245">MLITAMSRRLDDDVDYATFRKAWLPDEVFPDDPRTQVISAFNIEDPRELMTIAIIRDAAPADIPVWLEKLAPVEARRFDRIKDMVGAPTLNTVYQVVAEDDLSKPLSA</sequence>